<comment type="catalytic activity">
    <reaction evidence="1">
        <text>a 1,2-diacyl-sn-glycero-3-phospho-(1D-myo-inositol) + ATP = a 1,2-diacyl-sn-glycero-3-phospho-(1D-myo-inositol 4-phosphate) + ADP + H(+)</text>
        <dbReference type="Rhea" id="RHEA:19877"/>
        <dbReference type="ChEBI" id="CHEBI:15378"/>
        <dbReference type="ChEBI" id="CHEBI:30616"/>
        <dbReference type="ChEBI" id="CHEBI:57880"/>
        <dbReference type="ChEBI" id="CHEBI:58178"/>
        <dbReference type="ChEBI" id="CHEBI:456216"/>
        <dbReference type="EC" id="2.7.1.67"/>
    </reaction>
</comment>
<dbReference type="InterPro" id="IPR016024">
    <property type="entry name" value="ARM-type_fold"/>
</dbReference>
<dbReference type="OMA" id="YEESFAY"/>
<dbReference type="Proteomes" id="UP000001460">
    <property type="component" value="Unassembled WGS sequence"/>
</dbReference>
<dbReference type="InterPro" id="IPR011009">
    <property type="entry name" value="Kinase-like_dom_sf"/>
</dbReference>
<proteinExistence type="predicted"/>
<dbReference type="InterPro" id="IPR036940">
    <property type="entry name" value="PI3/4_kinase_cat_sf"/>
</dbReference>
<dbReference type="STRING" id="441375.B6AA72"/>
<dbReference type="InterPro" id="IPR042236">
    <property type="entry name" value="PI3K_accessory_sf"/>
</dbReference>
<dbReference type="SUPFAM" id="SSF56112">
    <property type="entry name" value="Protein kinase-like (PK-like)"/>
    <property type="match status" value="1"/>
</dbReference>
<dbReference type="eggNOG" id="KOG0903">
    <property type="taxonomic scope" value="Eukaryota"/>
</dbReference>
<evidence type="ECO:0000259" key="5">
    <source>
        <dbReference type="PROSITE" id="PS50290"/>
    </source>
</evidence>
<dbReference type="InterPro" id="IPR000403">
    <property type="entry name" value="PI3/4_kinase_cat_dom"/>
</dbReference>
<dbReference type="PROSITE" id="PS50290">
    <property type="entry name" value="PI3_4_KINASE_3"/>
    <property type="match status" value="1"/>
</dbReference>
<dbReference type="GO" id="GO:0004430">
    <property type="term" value="F:1-phosphatidylinositol 4-kinase activity"/>
    <property type="evidence" value="ECO:0007669"/>
    <property type="project" value="UniProtKB-EC"/>
</dbReference>
<dbReference type="InterPro" id="IPR001263">
    <property type="entry name" value="PI3K_accessory_dom"/>
</dbReference>
<protein>
    <recommendedName>
        <fullName evidence="2">1-phosphatidylinositol 4-kinase</fullName>
        <ecNumber evidence="2">2.7.1.67</ecNumber>
    </recommendedName>
</protein>
<organism evidence="7 8">
    <name type="scientific">Cryptosporidium muris (strain RN66)</name>
    <dbReference type="NCBI Taxonomy" id="441375"/>
    <lineage>
        <taxon>Eukaryota</taxon>
        <taxon>Sar</taxon>
        <taxon>Alveolata</taxon>
        <taxon>Apicomplexa</taxon>
        <taxon>Conoidasida</taxon>
        <taxon>Coccidia</taxon>
        <taxon>Eucoccidiorida</taxon>
        <taxon>Eimeriorina</taxon>
        <taxon>Cryptosporidiidae</taxon>
        <taxon>Cryptosporidium</taxon>
    </lineage>
</organism>
<dbReference type="GO" id="GO:0005737">
    <property type="term" value="C:cytoplasm"/>
    <property type="evidence" value="ECO:0007669"/>
    <property type="project" value="TreeGrafter"/>
</dbReference>
<dbReference type="PANTHER" id="PTHR10048">
    <property type="entry name" value="PHOSPHATIDYLINOSITOL KINASE"/>
    <property type="match status" value="1"/>
</dbReference>
<dbReference type="EC" id="2.7.1.67" evidence="2"/>
<evidence type="ECO:0000256" key="3">
    <source>
        <dbReference type="ARBA" id="ARBA00022679"/>
    </source>
</evidence>
<dbReference type="PROSITE" id="PS51545">
    <property type="entry name" value="PIK_HELICAL"/>
    <property type="match status" value="1"/>
</dbReference>
<dbReference type="RefSeq" id="XP_002139462.1">
    <property type="nucleotide sequence ID" value="XM_002139426.1"/>
</dbReference>
<dbReference type="Gene3D" id="1.10.1070.11">
    <property type="entry name" value="Phosphatidylinositol 3-/4-kinase, catalytic domain"/>
    <property type="match status" value="1"/>
</dbReference>
<dbReference type="GO" id="GO:0016020">
    <property type="term" value="C:membrane"/>
    <property type="evidence" value="ECO:0007669"/>
    <property type="project" value="TreeGrafter"/>
</dbReference>
<dbReference type="InterPro" id="IPR015433">
    <property type="entry name" value="PI3/4_kinase"/>
</dbReference>
<dbReference type="InterPro" id="IPR018936">
    <property type="entry name" value="PI3/4_kinase_CS"/>
</dbReference>
<dbReference type="EMBL" id="DS989726">
    <property type="protein sequence ID" value="EEA05113.1"/>
    <property type="molecule type" value="Genomic_DNA"/>
</dbReference>
<feature type="domain" description="PI3K/PI4K catalytic" evidence="5">
    <location>
        <begin position="719"/>
        <end position="988"/>
    </location>
</feature>
<feature type="domain" description="PIK helical" evidence="6">
    <location>
        <begin position="1"/>
        <end position="165"/>
    </location>
</feature>
<dbReference type="GO" id="GO:0046854">
    <property type="term" value="P:phosphatidylinositol phosphate biosynthetic process"/>
    <property type="evidence" value="ECO:0007669"/>
    <property type="project" value="InterPro"/>
</dbReference>
<evidence type="ECO:0000256" key="4">
    <source>
        <dbReference type="ARBA" id="ARBA00022777"/>
    </source>
</evidence>
<dbReference type="Pfam" id="PF21245">
    <property type="entry name" value="PI4KB-PIK1_PIK"/>
    <property type="match status" value="1"/>
</dbReference>
<dbReference type="SUPFAM" id="SSF48371">
    <property type="entry name" value="ARM repeat"/>
    <property type="match status" value="1"/>
</dbReference>
<keyword evidence="8" id="KW-1185">Reference proteome</keyword>
<dbReference type="InterPro" id="IPR049160">
    <property type="entry name" value="PI4KB-PIK1_PIK"/>
</dbReference>
<gene>
    <name evidence="7" type="ORF">CMU_041860</name>
</gene>
<keyword evidence="3 7" id="KW-0808">Transferase</keyword>
<evidence type="ECO:0000259" key="6">
    <source>
        <dbReference type="PROSITE" id="PS51545"/>
    </source>
</evidence>
<dbReference type="OrthoDB" id="10264149at2759"/>
<dbReference type="Gene3D" id="1.25.40.70">
    <property type="entry name" value="Phosphatidylinositol 3-kinase, accessory domain (PIK)"/>
    <property type="match status" value="1"/>
</dbReference>
<dbReference type="InterPro" id="IPR057754">
    <property type="entry name" value="PI4-kinase_beta/PIK1_cat"/>
</dbReference>
<evidence type="ECO:0000256" key="2">
    <source>
        <dbReference type="ARBA" id="ARBA00012169"/>
    </source>
</evidence>
<dbReference type="Pfam" id="PF00454">
    <property type="entry name" value="PI3_PI4_kinase"/>
    <property type="match status" value="1"/>
</dbReference>
<sequence>MVDHWLVSKPMSALFSRSASKSNKDESASPIVNLGDFPLSPGNETKLSISDIKKGSLLRLFQSDVFDAHLHMYYLYHHKECGVHEYLVNLLYERSDDVLWYLPQLCELSVTKSSQSSLWKFFLDKASENMHFSLVLSWLYQAMVEDNIADIAPIAQNMIHKIEMAVVNSKFRPKSRYIEKLMLNLDDNKDKTITIDNKKDNMEISMTKCSTAPSCESINNSINSPIPEDSKGSSSTGDKVEICIEEALGVCGDSQPSSDDNTKIFSDSSSLYLMTIPSIGLIPSSQTITKSSKNFEPTVNLSSSCSCDMLPDIWIRRILSDSIDSYGAEIIQENLGIINRQFKRLYTKDIVAAHYNPNRNLYNSSAIPFSVNVNSCGDSGKVPIPYFFFIKLGSPFELIDVGTVIRSIQGRFERKKAVTTTLDNEDYSDLLEGGFTNTEDFASCISEIEKHSESLYYLLKQHRCNYFNRINQFVLQILDISTFLQNHVHKEHRCEVLEFIFEELNLWLFYSRFTIAISRTTYVLNGLTLPMSFLDHIGPRSYPLKAPTPFNYYEDSRDSRRLSLNHCQFLKIVPNEFKVFNSRKRVHFLFVVEVADLDDNSESNIVESLVAKDILLYLQNHGISLPKNICKVKDSITASSKNVSPHFSTLLNFLSILVNGVPDSMDNNTSMKLSSPNIEDQVDLEDDSSCDSAFMNSNENNLEILVNDRHELETNWPQELWCEKVERIRQTSPFSSLRSWGLKTVLLKSSDDLRQELLASQLLQQFDGIFRSNNLPLWLYPYEVLVVGAHGGFIEYIPDTFSIDGLKRRLQTDNLQNCFEKLFPDNNERSKARIAFVESHAAYSLVSYFLQVKDRHNGNFLLDRFGHIIQIDYGFMLSNSPGNVNFEQSPFKLTQEFLDIMLGENSSEFQYFVDLITRGFLIARKYVDQVILTIEIMTSSSKLPCFALQTNKIYLIQDIKDRFFLQLTEEQCILKISELIQTSINNWRSIQYDAFQRLTNGIL</sequence>
<dbReference type="GeneID" id="6994439"/>
<dbReference type="AlphaFoldDB" id="B6AA72"/>
<dbReference type="CDD" id="cd05168">
    <property type="entry name" value="PI4Kc_III_beta"/>
    <property type="match status" value="1"/>
</dbReference>
<evidence type="ECO:0000256" key="1">
    <source>
        <dbReference type="ARBA" id="ARBA00001686"/>
    </source>
</evidence>
<reference evidence="7" key="1">
    <citation type="submission" date="2008-06" db="EMBL/GenBank/DDBJ databases">
        <authorList>
            <person name="Lorenzi H."/>
            <person name="Inman J."/>
            <person name="Miller J."/>
            <person name="Schobel S."/>
            <person name="Amedeo P."/>
            <person name="Caler E.V."/>
            <person name="da Silva J."/>
        </authorList>
    </citation>
    <scope>NUCLEOTIDE SEQUENCE [LARGE SCALE GENOMIC DNA]</scope>
    <source>
        <strain evidence="7">RN66</strain>
    </source>
</reference>
<dbReference type="PROSITE" id="PS00915">
    <property type="entry name" value="PI3_4_KINASE_1"/>
    <property type="match status" value="1"/>
</dbReference>
<evidence type="ECO:0000313" key="8">
    <source>
        <dbReference type="Proteomes" id="UP000001460"/>
    </source>
</evidence>
<dbReference type="PANTHER" id="PTHR10048:SF22">
    <property type="entry name" value="PHOSPHATIDYLINOSITOL 4-KINASE BETA"/>
    <property type="match status" value="1"/>
</dbReference>
<name>B6AA72_CRYMR</name>
<keyword evidence="4" id="KW-0418">Kinase</keyword>
<dbReference type="Gene3D" id="3.30.1010.10">
    <property type="entry name" value="Phosphatidylinositol 3-kinase Catalytic Subunit, Chain A, domain 4"/>
    <property type="match status" value="1"/>
</dbReference>
<accession>B6AA72</accession>
<dbReference type="VEuPathDB" id="CryptoDB:CMU_041860"/>
<dbReference type="SMART" id="SM00146">
    <property type="entry name" value="PI3Kc"/>
    <property type="match status" value="1"/>
</dbReference>
<dbReference type="FunFam" id="1.10.1070.11:FF:000016">
    <property type="entry name" value="PIK1p Phosphatidylinositol 4-kinase"/>
    <property type="match status" value="1"/>
</dbReference>
<dbReference type="GO" id="GO:0048015">
    <property type="term" value="P:phosphatidylinositol-mediated signaling"/>
    <property type="evidence" value="ECO:0007669"/>
    <property type="project" value="TreeGrafter"/>
</dbReference>
<evidence type="ECO:0000313" key="7">
    <source>
        <dbReference type="EMBL" id="EEA05113.1"/>
    </source>
</evidence>